<feature type="compositionally biased region" description="Low complexity" evidence="2">
    <location>
        <begin position="104"/>
        <end position="115"/>
    </location>
</feature>
<dbReference type="EMBL" id="JAIWYP010000014">
    <property type="protein sequence ID" value="KAH3706073.1"/>
    <property type="molecule type" value="Genomic_DNA"/>
</dbReference>
<reference evidence="4" key="2">
    <citation type="submission" date="2020-11" db="EMBL/GenBank/DDBJ databases">
        <authorList>
            <person name="McCartney M.A."/>
            <person name="Auch B."/>
            <person name="Kono T."/>
            <person name="Mallez S."/>
            <person name="Becker A."/>
            <person name="Gohl D.M."/>
            <person name="Silverstein K.A.T."/>
            <person name="Koren S."/>
            <person name="Bechman K.B."/>
            <person name="Herman A."/>
            <person name="Abrahante J.E."/>
            <person name="Garbe J."/>
        </authorList>
    </citation>
    <scope>NUCLEOTIDE SEQUENCE</scope>
    <source>
        <strain evidence="4">Duluth1</strain>
        <tissue evidence="4">Whole animal</tissue>
    </source>
</reference>
<comment type="similarity">
    <text evidence="1">Belongs to the SAA family.</text>
</comment>
<evidence type="ECO:0000256" key="3">
    <source>
        <dbReference type="SAM" id="SignalP"/>
    </source>
</evidence>
<dbReference type="SMART" id="SM00197">
    <property type="entry name" value="SAA"/>
    <property type="match status" value="1"/>
</dbReference>
<feature type="chain" id="PRO_5038691668" description="Serum amyloid A protein" evidence="3">
    <location>
        <begin position="20"/>
        <end position="143"/>
    </location>
</feature>
<dbReference type="Proteomes" id="UP000828390">
    <property type="component" value="Unassembled WGS sequence"/>
</dbReference>
<evidence type="ECO:0000313" key="5">
    <source>
        <dbReference type="Proteomes" id="UP000828390"/>
    </source>
</evidence>
<dbReference type="PRINTS" id="PR00306">
    <property type="entry name" value="SERUMAMYLOID"/>
</dbReference>
<dbReference type="InterPro" id="IPR052464">
    <property type="entry name" value="Synovial_Prolif_Regulator"/>
</dbReference>
<evidence type="ECO:0008006" key="6">
    <source>
        <dbReference type="Google" id="ProtNLM"/>
    </source>
</evidence>
<evidence type="ECO:0000313" key="4">
    <source>
        <dbReference type="EMBL" id="KAH3706073.1"/>
    </source>
</evidence>
<dbReference type="PANTHER" id="PTHR23424:SF29">
    <property type="entry name" value="SERUM AMYLOID A PROTEIN"/>
    <property type="match status" value="1"/>
</dbReference>
<evidence type="ECO:0000256" key="1">
    <source>
        <dbReference type="ARBA" id="ARBA00007745"/>
    </source>
</evidence>
<sequence>MKVLVLSVLMVAAVGTSDAQWRDIFDRAKNSVKSASDFVGGAVRGTGSMVNAYTDMRDANFKNSDKYFHARGNHDAASHGSGGKWAAGLISNTREWVDRNIKGDSAASSAADQAANLHGRSGGDPNRYRPKGLPSKYRKKRHV</sequence>
<reference evidence="4" key="1">
    <citation type="journal article" date="2019" name="bioRxiv">
        <title>The Genome of the Zebra Mussel, Dreissena polymorpha: A Resource for Invasive Species Research.</title>
        <authorList>
            <person name="McCartney M.A."/>
            <person name="Auch B."/>
            <person name="Kono T."/>
            <person name="Mallez S."/>
            <person name="Zhang Y."/>
            <person name="Obille A."/>
            <person name="Becker A."/>
            <person name="Abrahante J.E."/>
            <person name="Garbe J."/>
            <person name="Badalamenti J.P."/>
            <person name="Herman A."/>
            <person name="Mangelson H."/>
            <person name="Liachko I."/>
            <person name="Sullivan S."/>
            <person name="Sone E.D."/>
            <person name="Koren S."/>
            <person name="Silverstein K.A.T."/>
            <person name="Beckman K.B."/>
            <person name="Gohl D.M."/>
        </authorList>
    </citation>
    <scope>NUCLEOTIDE SEQUENCE</scope>
    <source>
        <strain evidence="4">Duluth1</strain>
        <tissue evidence="4">Whole animal</tissue>
    </source>
</reference>
<dbReference type="AlphaFoldDB" id="A0A9D3YRP9"/>
<dbReference type="Gene3D" id="1.10.132.110">
    <property type="entry name" value="Serum amyloid A protein"/>
    <property type="match status" value="1"/>
</dbReference>
<proteinExistence type="inferred from homology"/>
<protein>
    <recommendedName>
        <fullName evidence="6">Serum amyloid A protein</fullName>
    </recommendedName>
</protein>
<dbReference type="OrthoDB" id="6112826at2759"/>
<comment type="caution">
    <text evidence="4">The sequence shown here is derived from an EMBL/GenBank/DDBJ whole genome shotgun (WGS) entry which is preliminary data.</text>
</comment>
<dbReference type="PANTHER" id="PTHR23424">
    <property type="entry name" value="SERUM AMYLOID A"/>
    <property type="match status" value="1"/>
</dbReference>
<feature type="signal peptide" evidence="3">
    <location>
        <begin position="1"/>
        <end position="19"/>
    </location>
</feature>
<organism evidence="4 5">
    <name type="scientific">Dreissena polymorpha</name>
    <name type="common">Zebra mussel</name>
    <name type="synonym">Mytilus polymorpha</name>
    <dbReference type="NCBI Taxonomy" id="45954"/>
    <lineage>
        <taxon>Eukaryota</taxon>
        <taxon>Metazoa</taxon>
        <taxon>Spiralia</taxon>
        <taxon>Lophotrochozoa</taxon>
        <taxon>Mollusca</taxon>
        <taxon>Bivalvia</taxon>
        <taxon>Autobranchia</taxon>
        <taxon>Heteroconchia</taxon>
        <taxon>Euheterodonta</taxon>
        <taxon>Imparidentia</taxon>
        <taxon>Neoheterodontei</taxon>
        <taxon>Myida</taxon>
        <taxon>Dreissenoidea</taxon>
        <taxon>Dreissenidae</taxon>
        <taxon>Dreissena</taxon>
    </lineage>
</organism>
<keyword evidence="5" id="KW-1185">Reference proteome</keyword>
<evidence type="ECO:0000256" key="2">
    <source>
        <dbReference type="SAM" id="MobiDB-lite"/>
    </source>
</evidence>
<dbReference type="InterPro" id="IPR000096">
    <property type="entry name" value="Serum_amyloid_A"/>
</dbReference>
<accession>A0A9D3YRP9</accession>
<dbReference type="Pfam" id="PF00277">
    <property type="entry name" value="SAA"/>
    <property type="match status" value="1"/>
</dbReference>
<dbReference type="GO" id="GO:0005576">
    <property type="term" value="C:extracellular region"/>
    <property type="evidence" value="ECO:0007669"/>
    <property type="project" value="InterPro"/>
</dbReference>
<feature type="region of interest" description="Disordered" evidence="2">
    <location>
        <begin position="101"/>
        <end position="143"/>
    </location>
</feature>
<keyword evidence="3" id="KW-0732">Signal</keyword>
<gene>
    <name evidence="4" type="ORF">DPMN_065452</name>
</gene>
<name>A0A9D3YRP9_DREPO</name>